<organism evidence="1 2">
    <name type="scientific">Diplocarpon coronariae</name>
    <dbReference type="NCBI Taxonomy" id="2795749"/>
    <lineage>
        <taxon>Eukaryota</taxon>
        <taxon>Fungi</taxon>
        <taxon>Dikarya</taxon>
        <taxon>Ascomycota</taxon>
        <taxon>Pezizomycotina</taxon>
        <taxon>Leotiomycetes</taxon>
        <taxon>Helotiales</taxon>
        <taxon>Drepanopezizaceae</taxon>
        <taxon>Diplocarpon</taxon>
    </lineage>
</organism>
<dbReference type="InParanoid" id="A0A218Z5N7"/>
<keyword evidence="2" id="KW-1185">Reference proteome</keyword>
<proteinExistence type="predicted"/>
<protein>
    <submittedName>
        <fullName evidence="1">Uncharacterized protein</fullName>
    </submittedName>
</protein>
<dbReference type="STRING" id="503106.A0A218Z5N7"/>
<gene>
    <name evidence="1" type="ORF">B2J93_7419</name>
</gene>
<dbReference type="Proteomes" id="UP000242519">
    <property type="component" value="Unassembled WGS sequence"/>
</dbReference>
<accession>A0A218Z5N7</accession>
<dbReference type="AlphaFoldDB" id="A0A218Z5N7"/>
<dbReference type="OrthoDB" id="363185at2759"/>
<evidence type="ECO:0000313" key="1">
    <source>
        <dbReference type="EMBL" id="OWP03401.1"/>
    </source>
</evidence>
<comment type="caution">
    <text evidence="1">The sequence shown here is derived from an EMBL/GenBank/DDBJ whole genome shotgun (WGS) entry which is preliminary data.</text>
</comment>
<reference evidence="1 2" key="1">
    <citation type="submission" date="2017-04" db="EMBL/GenBank/DDBJ databases">
        <title>Draft genome sequence of Marssonina coronaria NL1: causal agent of apple blotch.</title>
        <authorList>
            <person name="Cheng Q."/>
        </authorList>
    </citation>
    <scope>NUCLEOTIDE SEQUENCE [LARGE SCALE GENOMIC DNA]</scope>
    <source>
        <strain evidence="1 2">NL1</strain>
    </source>
</reference>
<evidence type="ECO:0000313" key="2">
    <source>
        <dbReference type="Proteomes" id="UP000242519"/>
    </source>
</evidence>
<dbReference type="EMBL" id="MZNU01000176">
    <property type="protein sequence ID" value="OWP03401.1"/>
    <property type="molecule type" value="Genomic_DNA"/>
</dbReference>
<sequence length="103" mass="11117">MAAPWENGCPARMPDSRILKSPVRALNTEEVVASLITDQAAIEVTGQLGGLLSDSVRPFKPDAIIGRPTLGIIAHSTLRRDLQTTIYELPILRAEDNTPPLSS</sequence>
<name>A0A218Z5N7_9HELO</name>